<comment type="caution">
    <text evidence="1">The sequence shown here is derived from an EMBL/GenBank/DDBJ whole genome shotgun (WGS) entry which is preliminary data.</text>
</comment>
<dbReference type="Proteomes" id="UP000477083">
    <property type="component" value="Unassembled WGS sequence"/>
</dbReference>
<dbReference type="RefSeq" id="WP_161346344.1">
    <property type="nucleotide sequence ID" value="NZ_BMGW01000006.1"/>
</dbReference>
<reference evidence="1 2" key="1">
    <citation type="submission" date="2020-01" db="EMBL/GenBank/DDBJ databases">
        <title>Frigidibacter albus SP32T (=CGMCC 1.13995T).</title>
        <authorList>
            <person name="Liao X."/>
        </authorList>
    </citation>
    <scope>NUCLEOTIDE SEQUENCE [LARGE SCALE GENOMIC DNA]</scope>
    <source>
        <strain evidence="1 2">SP32</strain>
    </source>
</reference>
<evidence type="ECO:0000313" key="2">
    <source>
        <dbReference type="Proteomes" id="UP000477083"/>
    </source>
</evidence>
<evidence type="ECO:0000313" key="1">
    <source>
        <dbReference type="EMBL" id="MZQ89602.1"/>
    </source>
</evidence>
<protein>
    <recommendedName>
        <fullName evidence="3">Translocase</fullName>
    </recommendedName>
</protein>
<accession>A0A6L8VJ50</accession>
<dbReference type="EMBL" id="WWNR01000006">
    <property type="protein sequence ID" value="MZQ89602.1"/>
    <property type="molecule type" value="Genomic_DNA"/>
</dbReference>
<sequence length="298" mass="30394">MMMVSRTQMVMAAVALVVAGSSGYMLQDGAPLVAPTRIVALSAALDSAAVPVDLAVPALPPLPDVAMRKADQPLPVLPESGAPQGCAPAMLTLSPLPGAMIGVAVEAPCREGERLEIFHAGLGFAVRLSDQASWQGAVPALTGEAAIALRFEAGDELLGRMRLADLPGLVRVGVEWRGTEPLELHAYENGAAFGAPGHVHAGAPEGRLMVLGDATMARPMQAQVYTAPAGGAVALEIATEIGPQSCGKPLEAKVFRAEAGAPAVLTAITLELPGCAQLGGYVVMPLPGLAARRLALAD</sequence>
<dbReference type="OrthoDB" id="7956241at2"/>
<dbReference type="AlphaFoldDB" id="A0A6L8VJ50"/>
<name>A0A6L8VJ50_9RHOB</name>
<gene>
    <name evidence="1" type="ORF">GS660_10910</name>
</gene>
<proteinExistence type="predicted"/>
<evidence type="ECO:0008006" key="3">
    <source>
        <dbReference type="Google" id="ProtNLM"/>
    </source>
</evidence>
<organism evidence="1 2">
    <name type="scientific">Frigidibacter albus</name>
    <dbReference type="NCBI Taxonomy" id="1465486"/>
    <lineage>
        <taxon>Bacteria</taxon>
        <taxon>Pseudomonadati</taxon>
        <taxon>Pseudomonadota</taxon>
        <taxon>Alphaproteobacteria</taxon>
        <taxon>Rhodobacterales</taxon>
        <taxon>Paracoccaceae</taxon>
        <taxon>Frigidibacter</taxon>
    </lineage>
</organism>
<keyword evidence="2" id="KW-1185">Reference proteome</keyword>